<protein>
    <recommendedName>
        <fullName evidence="3">C-type lectin domain-containing protein</fullName>
    </recommendedName>
</protein>
<reference evidence="1" key="2">
    <citation type="submission" date="2025-09" db="UniProtKB">
        <authorList>
            <consortium name="Ensembl"/>
        </authorList>
    </citation>
    <scope>IDENTIFICATION</scope>
</reference>
<dbReference type="SUPFAM" id="SSF56436">
    <property type="entry name" value="C-type lectin-like"/>
    <property type="match status" value="1"/>
</dbReference>
<dbReference type="InterPro" id="IPR016186">
    <property type="entry name" value="C-type_lectin-like/link_sf"/>
</dbReference>
<reference evidence="1" key="1">
    <citation type="submission" date="2025-08" db="UniProtKB">
        <authorList>
            <consortium name="Ensembl"/>
        </authorList>
    </citation>
    <scope>IDENTIFICATION</scope>
</reference>
<dbReference type="Ensembl" id="ENSOMET00000005047.1">
    <property type="protein sequence ID" value="ENSOMEP00000006890.1"/>
    <property type="gene ID" value="ENSOMEG00000007956.1"/>
</dbReference>
<proteinExistence type="predicted"/>
<dbReference type="InterPro" id="IPR016187">
    <property type="entry name" value="CTDL_fold"/>
</dbReference>
<accession>A0A3B3BN45</accession>
<organism evidence="1 2">
    <name type="scientific">Oryzias melastigma</name>
    <name type="common">Marine medaka</name>
    <dbReference type="NCBI Taxonomy" id="30732"/>
    <lineage>
        <taxon>Eukaryota</taxon>
        <taxon>Metazoa</taxon>
        <taxon>Chordata</taxon>
        <taxon>Craniata</taxon>
        <taxon>Vertebrata</taxon>
        <taxon>Euteleostomi</taxon>
        <taxon>Actinopterygii</taxon>
        <taxon>Neopterygii</taxon>
        <taxon>Teleostei</taxon>
        <taxon>Neoteleostei</taxon>
        <taxon>Acanthomorphata</taxon>
        <taxon>Ovalentaria</taxon>
        <taxon>Atherinomorphae</taxon>
        <taxon>Beloniformes</taxon>
        <taxon>Adrianichthyidae</taxon>
        <taxon>Oryziinae</taxon>
        <taxon>Oryzias</taxon>
    </lineage>
</organism>
<dbReference type="CDD" id="cd00037">
    <property type="entry name" value="CLECT"/>
    <property type="match status" value="1"/>
</dbReference>
<sequence>MSGVLKSFLLLQITRRGGTMAPLSSIPSGKEADHSWIPPSWPVSPPTAVQECSELGGHLASIHDFNKDLLLPNRRKLFSETCWRDIIPPGLCSLQVSSVGYEWSDGTKFGYSHNATVTQLTCSGTTTQSTAWRMPRPSARRWVGLCSVE</sequence>
<keyword evidence="2" id="KW-1185">Reference proteome</keyword>
<dbReference type="Proteomes" id="UP000261560">
    <property type="component" value="Unplaced"/>
</dbReference>
<dbReference type="PaxDb" id="30732-ENSOMEP00000006890"/>
<evidence type="ECO:0000313" key="2">
    <source>
        <dbReference type="Proteomes" id="UP000261560"/>
    </source>
</evidence>
<dbReference type="Gene3D" id="3.10.100.10">
    <property type="entry name" value="Mannose-Binding Protein A, subunit A"/>
    <property type="match status" value="1"/>
</dbReference>
<name>A0A3B3BN45_ORYME</name>
<evidence type="ECO:0000313" key="1">
    <source>
        <dbReference type="Ensembl" id="ENSOMEP00000006890.1"/>
    </source>
</evidence>
<evidence type="ECO:0008006" key="3">
    <source>
        <dbReference type="Google" id="ProtNLM"/>
    </source>
</evidence>
<dbReference type="AlphaFoldDB" id="A0A3B3BN45"/>